<evidence type="ECO:0000313" key="2">
    <source>
        <dbReference type="EMBL" id="KXV41855.1"/>
    </source>
</evidence>
<dbReference type="InterPro" id="IPR016187">
    <property type="entry name" value="CTDL_fold"/>
</dbReference>
<comment type="caution">
    <text evidence="2">The sequence shown here is derived from an EMBL/GenBank/DDBJ whole genome shotgun (WGS) entry which is preliminary data.</text>
</comment>
<dbReference type="InterPro" id="IPR051043">
    <property type="entry name" value="Sulfatase_Mod_Factor_Kinase"/>
</dbReference>
<proteinExistence type="predicted"/>
<organism evidence="2 3">
    <name type="scientific">Gluconobacter albidus</name>
    <dbReference type="NCBI Taxonomy" id="318683"/>
    <lineage>
        <taxon>Bacteria</taxon>
        <taxon>Pseudomonadati</taxon>
        <taxon>Pseudomonadota</taxon>
        <taxon>Alphaproteobacteria</taxon>
        <taxon>Acetobacterales</taxon>
        <taxon>Acetobacteraceae</taxon>
        <taxon>Gluconobacter</taxon>
    </lineage>
</organism>
<reference evidence="2 3" key="1">
    <citation type="submission" date="2015-06" db="EMBL/GenBank/DDBJ databases">
        <title>Improved classification and identification of acetic acid bacteria using matrix-assisted laser desorption/ionization time-of-flight mass spectrometry; Gluconobacter nephelii and Gluconobacter uchimurae are later heterotypic synonyms of Gluconobacter japonicus and Gluconobacter oxydans, respectively.</title>
        <authorList>
            <person name="Li L."/>
            <person name="Cleenwerck I."/>
            <person name="De Vuyst L."/>
            <person name="Vandamme P."/>
        </authorList>
    </citation>
    <scope>NUCLEOTIDE SEQUENCE [LARGE SCALE GENOMIC DNA]</scope>
    <source>
        <strain evidence="2 3">LMG 1356</strain>
    </source>
</reference>
<dbReference type="SUPFAM" id="SSF52540">
    <property type="entry name" value="P-loop containing nucleoside triphosphate hydrolases"/>
    <property type="match status" value="1"/>
</dbReference>
<dbReference type="InterPro" id="IPR005532">
    <property type="entry name" value="SUMF_dom"/>
</dbReference>
<sequence>MSNLYVGARDLISRFGDQPLVWKADGTSLAVHQAYIPLLVSYTQEDMEAKGLRRLEDPTAPRPPVHFTALEMVAKERGCLLFGDTGSGKTSFSLDLALNLAGASVRDSRYGLAALTRTVARNAEGIRQQEKWIGPAPMPVLCRLDNGQNCEEVLSTLADKGLLETNTLLICDGLEKCSDPESFLRAAAGLLSMHSTLRVVVLADGYLCRGLSVPDAFAPFSLIGLNRQQKVDALSWYGCRAEPDIMPARPDLFVAAAAVGQINGDDPITIVDAWLSAQSTERRLALTSAALSDGPSANPDRLITSEFARTALFPVLAARAFSMLPEHDVMARIAHAPIRWRSMIPFLTDILHQRGEQTTELARGLLELSDPWAIGALSGAALCLNLTKDDDLTSLARRALVTTIERSGITLVLRDQAARYLAMLGDPRTLDALIAVPAGWSVIGSDTHPNSQPVHTVTLAAYRISQYPVTVAAYGVFVRETGRAWHSPDALRADRTNAPATDLTWYDACEYCIWLTRRWRAEGHIAPNDVVRLPTETEWERAARGDQPDVSGDVLYPWMGPWMQGRANSGELGLNNPVAVGLCPDGRSPYGIDDMVGNIWEWTTTLWGSDMASPDFAYPYRDDGREALYADVSIRRVLRGGCFSSNRMKACCTYRGSLEPNGFWRGNGFRVVVSS</sequence>
<dbReference type="PANTHER" id="PTHR23150:SF19">
    <property type="entry name" value="FORMYLGLYCINE-GENERATING ENZYME"/>
    <property type="match status" value="1"/>
</dbReference>
<dbReference type="Gene3D" id="3.90.1580.10">
    <property type="entry name" value="paralog of FGE (formylglycine-generating enzyme)"/>
    <property type="match status" value="1"/>
</dbReference>
<dbReference type="Pfam" id="PF03781">
    <property type="entry name" value="FGE-sulfatase"/>
    <property type="match status" value="1"/>
</dbReference>
<dbReference type="SUPFAM" id="SSF56436">
    <property type="entry name" value="C-type lectin-like"/>
    <property type="match status" value="1"/>
</dbReference>
<dbReference type="GO" id="GO:0120147">
    <property type="term" value="F:formylglycine-generating oxidase activity"/>
    <property type="evidence" value="ECO:0007669"/>
    <property type="project" value="TreeGrafter"/>
</dbReference>
<evidence type="ECO:0000259" key="1">
    <source>
        <dbReference type="Pfam" id="PF03781"/>
    </source>
</evidence>
<dbReference type="Proteomes" id="UP000075682">
    <property type="component" value="Unassembled WGS sequence"/>
</dbReference>
<name>A0AAW3R227_9PROT</name>
<gene>
    <name evidence="2" type="ORF">AD941_02425</name>
</gene>
<evidence type="ECO:0000313" key="3">
    <source>
        <dbReference type="Proteomes" id="UP000075682"/>
    </source>
</evidence>
<accession>A0AAW3R227</accession>
<dbReference type="EMBL" id="LHZN01000098">
    <property type="protein sequence ID" value="KXV41855.1"/>
    <property type="molecule type" value="Genomic_DNA"/>
</dbReference>
<protein>
    <recommendedName>
        <fullName evidence="1">Sulfatase-modifying factor enzyme-like domain-containing protein</fullName>
    </recommendedName>
</protein>
<dbReference type="AlphaFoldDB" id="A0AAW3R227"/>
<dbReference type="PANTHER" id="PTHR23150">
    <property type="entry name" value="SULFATASE MODIFYING FACTOR 1, 2"/>
    <property type="match status" value="1"/>
</dbReference>
<feature type="domain" description="Sulfatase-modifying factor enzyme-like" evidence="1">
    <location>
        <begin position="431"/>
        <end position="672"/>
    </location>
</feature>
<dbReference type="RefSeq" id="WP_099253366.1">
    <property type="nucleotide sequence ID" value="NZ_BEWL01000019.1"/>
</dbReference>
<dbReference type="InterPro" id="IPR027417">
    <property type="entry name" value="P-loop_NTPase"/>
</dbReference>
<dbReference type="InterPro" id="IPR042095">
    <property type="entry name" value="SUMF_sf"/>
</dbReference>